<reference evidence="2" key="1">
    <citation type="submission" date="2021-03" db="EMBL/GenBank/DDBJ databases">
        <title>Complete Genome of Pseudoalteromonas xiamenensis STKMTI.2, a new potential marine bacterium producing anti-Vibrio compounds.</title>
        <authorList>
            <person name="Handayani D.P."/>
            <person name="Isnansetyo A."/>
            <person name="Istiqomah I."/>
            <person name="Jumina J."/>
        </authorList>
    </citation>
    <scope>NUCLEOTIDE SEQUENCE</scope>
    <source>
        <strain evidence="2">STKMTI.2</strain>
    </source>
</reference>
<dbReference type="SMART" id="SM01034">
    <property type="entry name" value="BLUF"/>
    <property type="match status" value="1"/>
</dbReference>
<proteinExistence type="predicted"/>
<dbReference type="PROSITE" id="PS50925">
    <property type="entry name" value="BLUF"/>
    <property type="match status" value="1"/>
</dbReference>
<name>A0A975DHE0_9GAMM</name>
<accession>A0A975DHE0</accession>
<dbReference type="Pfam" id="PF04940">
    <property type="entry name" value="BLUF"/>
    <property type="match status" value="1"/>
</dbReference>
<protein>
    <submittedName>
        <fullName evidence="2">BLUF domain-containing protein</fullName>
    </submittedName>
</protein>
<dbReference type="GO" id="GO:0009882">
    <property type="term" value="F:blue light photoreceptor activity"/>
    <property type="evidence" value="ECO:0007669"/>
    <property type="project" value="InterPro"/>
</dbReference>
<gene>
    <name evidence="2" type="ORF">J5O05_01055</name>
</gene>
<dbReference type="EMBL" id="CP072133">
    <property type="protein sequence ID" value="QTH71599.1"/>
    <property type="molecule type" value="Genomic_DNA"/>
</dbReference>
<evidence type="ECO:0000259" key="1">
    <source>
        <dbReference type="PROSITE" id="PS50925"/>
    </source>
</evidence>
<sequence length="147" mass="17108">MLIEFIYVSTASESYTWADLEVLRHESSSRNQLEKITGMLLFDGQHFMQVLEGEEPKILALFNKIKKDKRHFAIEPLIHNPINKRHFSNWSMGYISCDGNQNMANFDEMDKLKKKPLSFKLLTAFARHQILFDEQIEACVNNQNSVA</sequence>
<evidence type="ECO:0000313" key="2">
    <source>
        <dbReference type="EMBL" id="QTH71599.1"/>
    </source>
</evidence>
<dbReference type="Proteomes" id="UP000664904">
    <property type="component" value="Chromosome"/>
</dbReference>
<organism evidence="2 3">
    <name type="scientific">Pseudoalteromonas xiamenensis</name>
    <dbReference type="NCBI Taxonomy" id="882626"/>
    <lineage>
        <taxon>Bacteria</taxon>
        <taxon>Pseudomonadati</taxon>
        <taxon>Pseudomonadota</taxon>
        <taxon>Gammaproteobacteria</taxon>
        <taxon>Alteromonadales</taxon>
        <taxon>Pseudoalteromonadaceae</taxon>
        <taxon>Pseudoalteromonas</taxon>
    </lineage>
</organism>
<keyword evidence="3" id="KW-1185">Reference proteome</keyword>
<dbReference type="Gene3D" id="3.30.70.100">
    <property type="match status" value="1"/>
</dbReference>
<dbReference type="GO" id="GO:0071949">
    <property type="term" value="F:FAD binding"/>
    <property type="evidence" value="ECO:0007669"/>
    <property type="project" value="InterPro"/>
</dbReference>
<dbReference type="RefSeq" id="WP_208843225.1">
    <property type="nucleotide sequence ID" value="NZ_CP072133.1"/>
</dbReference>
<dbReference type="InterPro" id="IPR007024">
    <property type="entry name" value="BLUF_domain"/>
</dbReference>
<feature type="domain" description="BLUF" evidence="1">
    <location>
        <begin position="2"/>
        <end position="93"/>
    </location>
</feature>
<evidence type="ECO:0000313" key="3">
    <source>
        <dbReference type="Proteomes" id="UP000664904"/>
    </source>
</evidence>
<dbReference type="SUPFAM" id="SSF54975">
    <property type="entry name" value="Acylphosphatase/BLUF domain-like"/>
    <property type="match status" value="1"/>
</dbReference>
<dbReference type="AlphaFoldDB" id="A0A975DHE0"/>
<dbReference type="KEGG" id="pxi:J5O05_01055"/>
<dbReference type="InterPro" id="IPR036046">
    <property type="entry name" value="Acylphosphatase-like_dom_sf"/>
</dbReference>